<dbReference type="PANTHER" id="PTHR30146:SF153">
    <property type="entry name" value="LACTOSE OPERON REPRESSOR"/>
    <property type="match status" value="1"/>
</dbReference>
<dbReference type="Pfam" id="PF13377">
    <property type="entry name" value="Peripla_BP_3"/>
    <property type="match status" value="1"/>
</dbReference>
<evidence type="ECO:0000256" key="3">
    <source>
        <dbReference type="ARBA" id="ARBA00023163"/>
    </source>
</evidence>
<sequence>MTDRRKLPPAAAAPDAEEGAGVTRVTPPPRVSIRHVAETAGVSLKTVSRVINDDPAVRPEMRERVRQAIAALNYQSDPLARSLRSAHSFAIGLVYSNPNAQYLVSLQNGVLSACREQGYGLQIHPCSTPAHGSVQELLALVQRSRLAGLVLAPPMSEQRDLIEALAAHGVVVIRIVSAGEDPRDVQDSVRVDDRRAAHAITEHLIQLGHSRIAFLWGDSYYQSSVQRYAGYMDAMRDYGVDVDAGLVLEGEFNFNSGFRRARKLLALTAPPTAVFGSNDEIAAGVLAAARSVGFDVPGDLAIAGFEDSPFAQLSWPPLTTARQDTVEIGRRAALRLIERVRQTQSGKAAEPIAEIFTPELVVRGSTAPPRRR</sequence>
<dbReference type="Gene3D" id="3.40.50.2300">
    <property type="match status" value="2"/>
</dbReference>
<keyword evidence="2 6" id="KW-0238">DNA-binding</keyword>
<name>A0ABS8XQI1_9BURK</name>
<dbReference type="SUPFAM" id="SSF47413">
    <property type="entry name" value="lambda repressor-like DNA-binding domains"/>
    <property type="match status" value="1"/>
</dbReference>
<dbReference type="SMART" id="SM00354">
    <property type="entry name" value="HTH_LACI"/>
    <property type="match status" value="1"/>
</dbReference>
<evidence type="ECO:0000313" key="7">
    <source>
        <dbReference type="Proteomes" id="UP001200741"/>
    </source>
</evidence>
<dbReference type="CDD" id="cd01545">
    <property type="entry name" value="PBP1_SalR"/>
    <property type="match status" value="1"/>
</dbReference>
<proteinExistence type="predicted"/>
<dbReference type="PANTHER" id="PTHR30146">
    <property type="entry name" value="LACI-RELATED TRANSCRIPTIONAL REPRESSOR"/>
    <property type="match status" value="1"/>
</dbReference>
<dbReference type="CDD" id="cd01392">
    <property type="entry name" value="HTH_LacI"/>
    <property type="match status" value="1"/>
</dbReference>
<feature type="domain" description="HTH lacI-type" evidence="5">
    <location>
        <begin position="31"/>
        <end position="85"/>
    </location>
</feature>
<dbReference type="Proteomes" id="UP001200741">
    <property type="component" value="Unassembled WGS sequence"/>
</dbReference>
<keyword evidence="3" id="KW-0804">Transcription</keyword>
<keyword evidence="1" id="KW-0805">Transcription regulation</keyword>
<evidence type="ECO:0000256" key="2">
    <source>
        <dbReference type="ARBA" id="ARBA00023125"/>
    </source>
</evidence>
<evidence type="ECO:0000256" key="1">
    <source>
        <dbReference type="ARBA" id="ARBA00023015"/>
    </source>
</evidence>
<dbReference type="EMBL" id="JAJTWU010000002">
    <property type="protein sequence ID" value="MCE4553912.1"/>
    <property type="molecule type" value="Genomic_DNA"/>
</dbReference>
<dbReference type="PROSITE" id="PS50932">
    <property type="entry name" value="HTH_LACI_2"/>
    <property type="match status" value="1"/>
</dbReference>
<dbReference type="InterPro" id="IPR010982">
    <property type="entry name" value="Lambda_DNA-bd_dom_sf"/>
</dbReference>
<dbReference type="Gene3D" id="1.10.260.40">
    <property type="entry name" value="lambda repressor-like DNA-binding domains"/>
    <property type="match status" value="1"/>
</dbReference>
<comment type="caution">
    <text evidence="6">The sequence shown here is derived from an EMBL/GenBank/DDBJ whole genome shotgun (WGS) entry which is preliminary data.</text>
</comment>
<dbReference type="SUPFAM" id="SSF53822">
    <property type="entry name" value="Periplasmic binding protein-like I"/>
    <property type="match status" value="1"/>
</dbReference>
<dbReference type="Pfam" id="PF00356">
    <property type="entry name" value="LacI"/>
    <property type="match status" value="1"/>
</dbReference>
<evidence type="ECO:0000259" key="5">
    <source>
        <dbReference type="PROSITE" id="PS50932"/>
    </source>
</evidence>
<reference evidence="6 7" key="1">
    <citation type="submission" date="2021-12" db="EMBL/GenBank/DDBJ databases">
        <title>Genome seq of P8.</title>
        <authorList>
            <person name="Seo T."/>
        </authorList>
    </citation>
    <scope>NUCLEOTIDE SEQUENCE [LARGE SCALE GENOMIC DNA]</scope>
    <source>
        <strain evidence="6 7">P8</strain>
    </source>
</reference>
<evidence type="ECO:0000256" key="4">
    <source>
        <dbReference type="SAM" id="MobiDB-lite"/>
    </source>
</evidence>
<organism evidence="6 7">
    <name type="scientific">Pelomonas cellulosilytica</name>
    <dbReference type="NCBI Taxonomy" id="2906762"/>
    <lineage>
        <taxon>Bacteria</taxon>
        <taxon>Pseudomonadati</taxon>
        <taxon>Pseudomonadota</taxon>
        <taxon>Betaproteobacteria</taxon>
        <taxon>Burkholderiales</taxon>
        <taxon>Sphaerotilaceae</taxon>
        <taxon>Roseateles</taxon>
    </lineage>
</organism>
<dbReference type="RefSeq" id="WP_233370646.1">
    <property type="nucleotide sequence ID" value="NZ_JAJTWU010000002.1"/>
</dbReference>
<protein>
    <submittedName>
        <fullName evidence="6">LacI family DNA-binding transcriptional regulator</fullName>
    </submittedName>
</protein>
<gene>
    <name evidence="6" type="ORF">LXT13_05540</name>
</gene>
<dbReference type="InterPro" id="IPR028082">
    <property type="entry name" value="Peripla_BP_I"/>
</dbReference>
<evidence type="ECO:0000313" key="6">
    <source>
        <dbReference type="EMBL" id="MCE4553912.1"/>
    </source>
</evidence>
<dbReference type="GO" id="GO:0003677">
    <property type="term" value="F:DNA binding"/>
    <property type="evidence" value="ECO:0007669"/>
    <property type="project" value="UniProtKB-KW"/>
</dbReference>
<keyword evidence="7" id="KW-1185">Reference proteome</keyword>
<dbReference type="InterPro" id="IPR000843">
    <property type="entry name" value="HTH_LacI"/>
</dbReference>
<dbReference type="InterPro" id="IPR046335">
    <property type="entry name" value="LacI/GalR-like_sensor"/>
</dbReference>
<accession>A0ABS8XQI1</accession>
<feature type="region of interest" description="Disordered" evidence="4">
    <location>
        <begin position="1"/>
        <end position="28"/>
    </location>
</feature>